<evidence type="ECO:0000256" key="4">
    <source>
        <dbReference type="ARBA" id="ARBA00022786"/>
    </source>
</evidence>
<keyword evidence="4" id="KW-0833">Ubl conjugation pathway</keyword>
<feature type="domain" description="Ubiquitin conjugation factor E4 core" evidence="7">
    <location>
        <begin position="17"/>
        <end position="72"/>
    </location>
</feature>
<keyword evidence="5" id="KW-0539">Nucleus</keyword>
<protein>
    <recommendedName>
        <fullName evidence="7">Ubiquitin conjugation factor E4 core domain-containing protein</fullName>
    </recommendedName>
</protein>
<gene>
    <name evidence="8" type="ORF">PXEA_LOCUS27524</name>
</gene>
<feature type="coiled-coil region" evidence="6">
    <location>
        <begin position="37"/>
        <end position="64"/>
    </location>
</feature>
<organism evidence="8 9">
    <name type="scientific">Protopolystoma xenopodis</name>
    <dbReference type="NCBI Taxonomy" id="117903"/>
    <lineage>
        <taxon>Eukaryota</taxon>
        <taxon>Metazoa</taxon>
        <taxon>Spiralia</taxon>
        <taxon>Lophotrochozoa</taxon>
        <taxon>Platyhelminthes</taxon>
        <taxon>Monogenea</taxon>
        <taxon>Polyopisthocotylea</taxon>
        <taxon>Polystomatidea</taxon>
        <taxon>Polystomatidae</taxon>
        <taxon>Protopolystoma</taxon>
    </lineage>
</organism>
<keyword evidence="3" id="KW-0808">Transferase</keyword>
<comment type="caution">
    <text evidence="8">The sequence shown here is derived from an EMBL/GenBank/DDBJ whole genome shotgun (WGS) entry which is preliminary data.</text>
</comment>
<dbReference type="Pfam" id="PF10408">
    <property type="entry name" value="Ufd2P_core"/>
    <property type="match status" value="1"/>
</dbReference>
<evidence type="ECO:0000256" key="5">
    <source>
        <dbReference type="ARBA" id="ARBA00023242"/>
    </source>
</evidence>
<keyword evidence="9" id="KW-1185">Reference proteome</keyword>
<reference evidence="8" key="1">
    <citation type="submission" date="2018-11" db="EMBL/GenBank/DDBJ databases">
        <authorList>
            <consortium name="Pathogen Informatics"/>
        </authorList>
    </citation>
    <scope>NUCLEOTIDE SEQUENCE</scope>
</reference>
<dbReference type="AlphaFoldDB" id="A0A3S5ADF1"/>
<comment type="pathway">
    <text evidence="2">Protein modification; protein ubiquitination.</text>
</comment>
<evidence type="ECO:0000313" key="9">
    <source>
        <dbReference type="Proteomes" id="UP000784294"/>
    </source>
</evidence>
<accession>A0A3S5ADF1</accession>
<keyword evidence="6" id="KW-0175">Coiled coil</keyword>
<dbReference type="Proteomes" id="UP000784294">
    <property type="component" value="Unassembled WGS sequence"/>
</dbReference>
<evidence type="ECO:0000259" key="7">
    <source>
        <dbReference type="Pfam" id="PF10408"/>
    </source>
</evidence>
<dbReference type="GO" id="GO:0000151">
    <property type="term" value="C:ubiquitin ligase complex"/>
    <property type="evidence" value="ECO:0007669"/>
    <property type="project" value="InterPro"/>
</dbReference>
<evidence type="ECO:0000256" key="3">
    <source>
        <dbReference type="ARBA" id="ARBA00022679"/>
    </source>
</evidence>
<dbReference type="GO" id="GO:0005737">
    <property type="term" value="C:cytoplasm"/>
    <property type="evidence" value="ECO:0007669"/>
    <property type="project" value="TreeGrafter"/>
</dbReference>
<evidence type="ECO:0000313" key="8">
    <source>
        <dbReference type="EMBL" id="VEL34084.1"/>
    </source>
</evidence>
<evidence type="ECO:0000256" key="1">
    <source>
        <dbReference type="ARBA" id="ARBA00004123"/>
    </source>
</evidence>
<comment type="subcellular location">
    <subcellularLocation>
        <location evidence="1">Nucleus</location>
    </subcellularLocation>
</comment>
<proteinExistence type="predicted"/>
<dbReference type="InterPro" id="IPR045132">
    <property type="entry name" value="UBE4"/>
</dbReference>
<dbReference type="PANTHER" id="PTHR13931">
    <property type="entry name" value="UBIQUITINATION FACTOR E4"/>
    <property type="match status" value="1"/>
</dbReference>
<evidence type="ECO:0000256" key="2">
    <source>
        <dbReference type="ARBA" id="ARBA00004906"/>
    </source>
</evidence>
<dbReference type="GO" id="GO:0036503">
    <property type="term" value="P:ERAD pathway"/>
    <property type="evidence" value="ECO:0007669"/>
    <property type="project" value="InterPro"/>
</dbReference>
<dbReference type="GO" id="GO:0034450">
    <property type="term" value="F:ubiquitin-ubiquitin ligase activity"/>
    <property type="evidence" value="ECO:0007669"/>
    <property type="project" value="InterPro"/>
</dbReference>
<dbReference type="GO" id="GO:0005634">
    <property type="term" value="C:nucleus"/>
    <property type="evidence" value="ECO:0007669"/>
    <property type="project" value="UniProtKB-SubCell"/>
</dbReference>
<dbReference type="PANTHER" id="PTHR13931:SF2">
    <property type="entry name" value="UBIQUITIN CONJUGATION FACTOR E4 B"/>
    <property type="match status" value="1"/>
</dbReference>
<dbReference type="GO" id="GO:0006511">
    <property type="term" value="P:ubiquitin-dependent protein catabolic process"/>
    <property type="evidence" value="ECO:0007669"/>
    <property type="project" value="InterPro"/>
</dbReference>
<sequence length="79" mass="8725">MACFARDSPPPMASSSASVSFSTECFFLTAWATHTGLLASLRKLQRRQRAIDELQRNVDQLEASRVQWASPNSPPGKTD</sequence>
<dbReference type="GO" id="GO:0000209">
    <property type="term" value="P:protein polyubiquitination"/>
    <property type="evidence" value="ECO:0007669"/>
    <property type="project" value="TreeGrafter"/>
</dbReference>
<dbReference type="InterPro" id="IPR019474">
    <property type="entry name" value="Ub_conjug_fac_E4_core"/>
</dbReference>
<name>A0A3S5ADF1_9PLAT</name>
<evidence type="ECO:0000256" key="6">
    <source>
        <dbReference type="SAM" id="Coils"/>
    </source>
</evidence>
<dbReference type="EMBL" id="CAAALY010246954">
    <property type="protein sequence ID" value="VEL34084.1"/>
    <property type="molecule type" value="Genomic_DNA"/>
</dbReference>